<keyword evidence="2" id="KW-1185">Reference proteome</keyword>
<reference evidence="1 2" key="1">
    <citation type="journal article" date="2012" name="J. Bacteriol.">
        <title>Genome Sequence of Strain IMCC14465, Isolated from the East Sea, Belonging to the PS1 Clade of Alphaproteobacteria.</title>
        <authorList>
            <person name="Yang S.J."/>
            <person name="Kang I."/>
            <person name="Cho J.C."/>
        </authorList>
    </citation>
    <scope>NUCLEOTIDE SEQUENCE [LARGE SCALE GENOMIC DNA]</scope>
    <source>
        <strain evidence="1 2">IMCC14465</strain>
    </source>
</reference>
<name>J9A5A8_9PROT</name>
<proteinExistence type="predicted"/>
<comment type="caution">
    <text evidence="1">The sequence shown here is derived from an EMBL/GenBank/DDBJ whole genome shotgun (WGS) entry which is preliminary data.</text>
</comment>
<dbReference type="AlphaFoldDB" id="J9A5A8"/>
<gene>
    <name evidence="1" type="ORF">IMCC14465_13160</name>
</gene>
<dbReference type="EMBL" id="ALYF01000003">
    <property type="protein sequence ID" value="EJW21520.1"/>
    <property type="molecule type" value="Genomic_DNA"/>
</dbReference>
<evidence type="ECO:0000313" key="2">
    <source>
        <dbReference type="Proteomes" id="UP000004836"/>
    </source>
</evidence>
<accession>J9A5A8</accession>
<organism evidence="1 2">
    <name type="scientific">alpha proteobacterium IMCC14465</name>
    <dbReference type="NCBI Taxonomy" id="1220535"/>
    <lineage>
        <taxon>Bacteria</taxon>
        <taxon>Pseudomonadati</taxon>
        <taxon>Pseudomonadota</taxon>
        <taxon>Alphaproteobacteria</taxon>
        <taxon>PS1 clade</taxon>
    </lineage>
</organism>
<sequence length="81" mass="8800">MQSLIPTMDVDASGATKNNLNQINLRHPRQAPSAVITENLAEARALLSEGVAQNLAAVKRAYTSSIMNDMPRFKSTFDLIA</sequence>
<dbReference type="Proteomes" id="UP000004836">
    <property type="component" value="Unassembled WGS sequence"/>
</dbReference>
<evidence type="ECO:0000313" key="1">
    <source>
        <dbReference type="EMBL" id="EJW21520.1"/>
    </source>
</evidence>
<protein>
    <submittedName>
        <fullName evidence="1">Uncharacterized protein</fullName>
    </submittedName>
</protein>